<accession>A0A1M7YVF5</accession>
<dbReference type="AlphaFoldDB" id="A0A1M7YVF5"/>
<protein>
    <submittedName>
        <fullName evidence="1">Uncharacterized protein</fullName>
    </submittedName>
</protein>
<dbReference type="Proteomes" id="UP000184600">
    <property type="component" value="Unassembled WGS sequence"/>
</dbReference>
<dbReference type="RefSeq" id="WP_073582825.1">
    <property type="nucleotide sequence ID" value="NZ_AP024898.1"/>
</dbReference>
<dbReference type="EMBL" id="FRFG01000027">
    <property type="protein sequence ID" value="SHO56639.1"/>
    <property type="molecule type" value="Genomic_DNA"/>
</dbReference>
<gene>
    <name evidence="1" type="ORF">VQ7734_02408</name>
</gene>
<organism evidence="1 2">
    <name type="scientific">Vibrio quintilis</name>
    <dbReference type="NCBI Taxonomy" id="1117707"/>
    <lineage>
        <taxon>Bacteria</taxon>
        <taxon>Pseudomonadati</taxon>
        <taxon>Pseudomonadota</taxon>
        <taxon>Gammaproteobacteria</taxon>
        <taxon>Vibrionales</taxon>
        <taxon>Vibrionaceae</taxon>
        <taxon>Vibrio</taxon>
    </lineage>
</organism>
<dbReference type="STRING" id="1117707.VQ7734_02408"/>
<evidence type="ECO:0000313" key="2">
    <source>
        <dbReference type="Proteomes" id="UP000184600"/>
    </source>
</evidence>
<sequence length="133" mass="14679">MSNFSCYITIINNSSIEFKNGKSECSWGEYDSRPKTNLKLKDKTQFRLKDTTGPHGSTGLTKYDVGEGVIQFNYDCPYGDSSNELSFDNGGTDLTINFYGSNKAGYLDSIPDNEEGQYPSSGHPLSGIFIITD</sequence>
<proteinExistence type="predicted"/>
<dbReference type="Gene3D" id="2.60.270.50">
    <property type="match status" value="1"/>
</dbReference>
<keyword evidence="2" id="KW-1185">Reference proteome</keyword>
<name>A0A1M7YVF5_9VIBR</name>
<evidence type="ECO:0000313" key="1">
    <source>
        <dbReference type="EMBL" id="SHO56639.1"/>
    </source>
</evidence>
<reference evidence="2" key="1">
    <citation type="submission" date="2016-12" db="EMBL/GenBank/DDBJ databases">
        <authorList>
            <person name="Rodrigo-Torres L."/>
            <person name="Arahal R.D."/>
            <person name="Lucena T."/>
        </authorList>
    </citation>
    <scope>NUCLEOTIDE SEQUENCE [LARGE SCALE GENOMIC DNA]</scope>
</reference>